<comment type="subcellular location">
    <subcellularLocation>
        <location evidence="1">Cell membrane</location>
        <topology evidence="1">Multi-pass membrane protein</topology>
    </subcellularLocation>
</comment>
<dbReference type="RefSeq" id="WP_261498552.1">
    <property type="nucleotide sequence ID" value="NZ_JAODYH010000002.1"/>
</dbReference>
<evidence type="ECO:0000256" key="5">
    <source>
        <dbReference type="ARBA" id="ARBA00022989"/>
    </source>
</evidence>
<feature type="transmembrane region" description="Helical" evidence="7">
    <location>
        <begin position="267"/>
        <end position="290"/>
    </location>
</feature>
<dbReference type="InterPro" id="IPR005614">
    <property type="entry name" value="NrfD-like"/>
</dbReference>
<gene>
    <name evidence="8" type="primary">nrfD</name>
    <name evidence="8" type="ORF">N0K08_03145</name>
</gene>
<dbReference type="Gene3D" id="1.20.1630.10">
    <property type="entry name" value="Formate dehydrogenase/DMSO reductase domain"/>
    <property type="match status" value="1"/>
</dbReference>
<keyword evidence="9" id="KW-1185">Reference proteome</keyword>
<protein>
    <submittedName>
        <fullName evidence="8">Polysulfide reductase NrfD</fullName>
    </submittedName>
</protein>
<proteinExistence type="inferred from homology"/>
<feature type="transmembrane region" description="Helical" evidence="7">
    <location>
        <begin position="92"/>
        <end position="117"/>
    </location>
</feature>
<organism evidence="8 9">
    <name type="scientific">Acidovorax bellezanensis</name>
    <dbReference type="NCBI Taxonomy" id="2976702"/>
    <lineage>
        <taxon>Bacteria</taxon>
        <taxon>Pseudomonadati</taxon>
        <taxon>Pseudomonadota</taxon>
        <taxon>Betaproteobacteria</taxon>
        <taxon>Burkholderiales</taxon>
        <taxon>Comamonadaceae</taxon>
        <taxon>Acidovorax</taxon>
    </lineage>
</organism>
<evidence type="ECO:0000256" key="3">
    <source>
        <dbReference type="ARBA" id="ARBA00022475"/>
    </source>
</evidence>
<keyword evidence="4 7" id="KW-0812">Transmembrane</keyword>
<accession>A0ABT2PGT5</accession>
<dbReference type="EMBL" id="JAODYH010000002">
    <property type="protein sequence ID" value="MCT9809622.1"/>
    <property type="molecule type" value="Genomic_DNA"/>
</dbReference>
<dbReference type="Proteomes" id="UP001525968">
    <property type="component" value="Unassembled WGS sequence"/>
</dbReference>
<feature type="transmembrane region" description="Helical" evidence="7">
    <location>
        <begin position="238"/>
        <end position="255"/>
    </location>
</feature>
<evidence type="ECO:0000256" key="2">
    <source>
        <dbReference type="ARBA" id="ARBA00008929"/>
    </source>
</evidence>
<evidence type="ECO:0000256" key="1">
    <source>
        <dbReference type="ARBA" id="ARBA00004651"/>
    </source>
</evidence>
<evidence type="ECO:0000256" key="4">
    <source>
        <dbReference type="ARBA" id="ARBA00022692"/>
    </source>
</evidence>
<reference evidence="8 9" key="1">
    <citation type="submission" date="2022-09" db="EMBL/GenBank/DDBJ databases">
        <title>Draft genome of isolate Be4.</title>
        <authorList>
            <person name="Sanchez-Castro I."/>
            <person name="Martinez-Rodriguez P."/>
            <person name="Descostes M."/>
            <person name="Merroun M."/>
        </authorList>
    </citation>
    <scope>NUCLEOTIDE SEQUENCE [LARGE SCALE GENOMIC DNA]</scope>
    <source>
        <strain evidence="8 9">Be4</strain>
    </source>
</reference>
<evidence type="ECO:0000313" key="9">
    <source>
        <dbReference type="Proteomes" id="UP001525968"/>
    </source>
</evidence>
<dbReference type="PANTHER" id="PTHR34856">
    <property type="entry name" value="PROTEIN NRFD"/>
    <property type="match status" value="1"/>
</dbReference>
<sequence>MQIIELLTPAYEAAWLPWAVQYFFLVGIATGAALLAAWGAWAPAGHPAAKALPLSMLVLAITAMAAPVSLLADLHQPARFWHFYAHFTPWSWMSVGALLLPAFVGLSLGLCAAWWLGRPGWMRALSAALLLSTLSIVVYTGAEISVIKARPLWNNPWVPVNLALTAWLAAVGALLIASCWLPAGRDAQVRAWLARLGLGLSAALLAVACIWAGTGLALDTPSFQAATRLYAQFPVWRASLWLSVLLGTAVLLLWSQPRRWAHSPARTLALGLTVAAAAWGFRWALFMGVQGVPKYGAGLYVYRMPLGGDGLMGMLGVFGLCLALATLGLWALERFPARTAN</sequence>
<feature type="transmembrane region" description="Helical" evidence="7">
    <location>
        <begin position="310"/>
        <end position="332"/>
    </location>
</feature>
<feature type="transmembrane region" description="Helical" evidence="7">
    <location>
        <begin position="162"/>
        <end position="181"/>
    </location>
</feature>
<feature type="transmembrane region" description="Helical" evidence="7">
    <location>
        <begin position="193"/>
        <end position="218"/>
    </location>
</feature>
<comment type="caution">
    <text evidence="8">The sequence shown here is derived from an EMBL/GenBank/DDBJ whole genome shotgun (WGS) entry which is preliminary data.</text>
</comment>
<evidence type="ECO:0000256" key="7">
    <source>
        <dbReference type="SAM" id="Phobius"/>
    </source>
</evidence>
<feature type="transmembrane region" description="Helical" evidence="7">
    <location>
        <begin position="20"/>
        <end position="42"/>
    </location>
</feature>
<evidence type="ECO:0000313" key="8">
    <source>
        <dbReference type="EMBL" id="MCT9809622.1"/>
    </source>
</evidence>
<dbReference type="PANTHER" id="PTHR34856:SF2">
    <property type="entry name" value="PROTEIN NRFD"/>
    <property type="match status" value="1"/>
</dbReference>
<keyword evidence="5 7" id="KW-1133">Transmembrane helix</keyword>
<evidence type="ECO:0000256" key="6">
    <source>
        <dbReference type="ARBA" id="ARBA00023136"/>
    </source>
</evidence>
<name>A0ABT2PGT5_9BURK</name>
<comment type="similarity">
    <text evidence="2">Belongs to the NrfD family.</text>
</comment>
<keyword evidence="3" id="KW-1003">Cell membrane</keyword>
<dbReference type="Pfam" id="PF03916">
    <property type="entry name" value="NrfD"/>
    <property type="match status" value="1"/>
</dbReference>
<feature type="transmembrane region" description="Helical" evidence="7">
    <location>
        <begin position="124"/>
        <end position="142"/>
    </location>
</feature>
<feature type="transmembrane region" description="Helical" evidence="7">
    <location>
        <begin position="54"/>
        <end position="72"/>
    </location>
</feature>
<keyword evidence="6 7" id="KW-0472">Membrane</keyword>
<dbReference type="InterPro" id="IPR052049">
    <property type="entry name" value="Electron_transfer_protein"/>
</dbReference>